<accession>A0ABS5NNV4</accession>
<comment type="caution">
    <text evidence="2">The sequence shown here is derived from an EMBL/GenBank/DDBJ whole genome shotgun (WGS) entry which is preliminary data.</text>
</comment>
<organism evidence="2 3">
    <name type="scientific">Cytobacillus citreus</name>
    <dbReference type="NCBI Taxonomy" id="2833586"/>
    <lineage>
        <taxon>Bacteria</taxon>
        <taxon>Bacillati</taxon>
        <taxon>Bacillota</taxon>
        <taxon>Bacilli</taxon>
        <taxon>Bacillales</taxon>
        <taxon>Bacillaceae</taxon>
        <taxon>Cytobacillus</taxon>
    </lineage>
</organism>
<protein>
    <submittedName>
        <fullName evidence="2">Uncharacterized protein</fullName>
    </submittedName>
</protein>
<evidence type="ECO:0000313" key="2">
    <source>
        <dbReference type="EMBL" id="MBS4189519.1"/>
    </source>
</evidence>
<keyword evidence="3" id="KW-1185">Reference proteome</keyword>
<evidence type="ECO:0000313" key="3">
    <source>
        <dbReference type="Proteomes" id="UP000681027"/>
    </source>
</evidence>
<gene>
    <name evidence="2" type="ORF">KHA94_04735</name>
</gene>
<feature type="signal peptide" evidence="1">
    <location>
        <begin position="1"/>
        <end position="22"/>
    </location>
</feature>
<dbReference type="RefSeq" id="WP_213100947.1">
    <property type="nucleotide sequence ID" value="NZ_JAGYPM010000001.1"/>
</dbReference>
<reference evidence="2 3" key="1">
    <citation type="submission" date="2021-05" db="EMBL/GenBank/DDBJ databases">
        <title>Novel Bacillus species.</title>
        <authorList>
            <person name="Liu G."/>
        </authorList>
    </citation>
    <scope>NUCLEOTIDE SEQUENCE [LARGE SCALE GENOMIC DNA]</scope>
    <source>
        <strain evidence="2 3">FJAT-49705</strain>
    </source>
</reference>
<keyword evidence="1" id="KW-0732">Signal</keyword>
<evidence type="ECO:0000256" key="1">
    <source>
        <dbReference type="SAM" id="SignalP"/>
    </source>
</evidence>
<dbReference type="EMBL" id="JAGYPM010000001">
    <property type="protein sequence ID" value="MBS4189519.1"/>
    <property type="molecule type" value="Genomic_DNA"/>
</dbReference>
<proteinExistence type="predicted"/>
<sequence>MNIKKWFFVCIFLSLGLVVCSAKTDNQVEKVIDKENLTNEEKKLVIDSKLIEYVNDTYGDIVQITGFEVIPEEPEEVPPFIT</sequence>
<feature type="chain" id="PRO_5047094461" evidence="1">
    <location>
        <begin position="23"/>
        <end position="82"/>
    </location>
</feature>
<dbReference type="Proteomes" id="UP000681027">
    <property type="component" value="Unassembled WGS sequence"/>
</dbReference>
<name>A0ABS5NNV4_9BACI</name>